<dbReference type="CDD" id="cd06261">
    <property type="entry name" value="TM_PBP2"/>
    <property type="match status" value="1"/>
</dbReference>
<keyword evidence="4" id="KW-1003">Cell membrane</keyword>
<comment type="subcellular location">
    <subcellularLocation>
        <location evidence="1 9">Cell membrane</location>
        <topology evidence="1 9">Multi-pass membrane protein</topology>
    </subcellularLocation>
</comment>
<organism evidence="11 12">
    <name type="scientific">Rhodomicrobium vannielii (strain ATCC 17100 / DSM 162 / LMG 4299 / NCIMB 10020 / ATH 3.1.1)</name>
    <dbReference type="NCBI Taxonomy" id="648757"/>
    <lineage>
        <taxon>Bacteria</taxon>
        <taxon>Pseudomonadati</taxon>
        <taxon>Pseudomonadota</taxon>
        <taxon>Alphaproteobacteria</taxon>
        <taxon>Hyphomicrobiales</taxon>
        <taxon>Hyphomicrobiaceae</taxon>
        <taxon>Rhodomicrobium</taxon>
    </lineage>
</organism>
<protein>
    <submittedName>
        <fullName evidence="11">Binding-protein-dependent transport systems inner membrane component</fullName>
    </submittedName>
</protein>
<feature type="transmembrane region" description="Helical" evidence="9">
    <location>
        <begin position="138"/>
        <end position="162"/>
    </location>
</feature>
<dbReference type="eggNOG" id="COG0600">
    <property type="taxonomic scope" value="Bacteria"/>
</dbReference>
<dbReference type="OrthoDB" id="7957355at2"/>
<dbReference type="Proteomes" id="UP000001399">
    <property type="component" value="Chromosome"/>
</dbReference>
<reference evidence="12" key="1">
    <citation type="journal article" date="2011" name="J. Bacteriol.">
        <title>Genome sequences of eight morphologically diverse alphaproteobacteria.</title>
        <authorList>
            <consortium name="US DOE Joint Genome Institute"/>
            <person name="Brown P.J."/>
            <person name="Kysela D.T."/>
            <person name="Buechlein A."/>
            <person name="Hemmerich C."/>
            <person name="Brun Y.V."/>
        </authorList>
    </citation>
    <scope>NUCLEOTIDE SEQUENCE [LARGE SCALE GENOMIC DNA]</scope>
    <source>
        <strain evidence="12">ATCC 17100 / ATH 3.1.1 / DSM 162 / LMG 4299</strain>
    </source>
</reference>
<evidence type="ECO:0000256" key="7">
    <source>
        <dbReference type="ARBA" id="ARBA00023136"/>
    </source>
</evidence>
<proteinExistence type="inferred from homology"/>
<dbReference type="AlphaFoldDB" id="E3I4W3"/>
<dbReference type="GO" id="GO:0042918">
    <property type="term" value="P:alkanesulfonate transmembrane transport"/>
    <property type="evidence" value="ECO:0007669"/>
    <property type="project" value="UniProtKB-ARBA"/>
</dbReference>
<dbReference type="InterPro" id="IPR035906">
    <property type="entry name" value="MetI-like_sf"/>
</dbReference>
<feature type="transmembrane region" description="Helical" evidence="9">
    <location>
        <begin position="252"/>
        <end position="273"/>
    </location>
</feature>
<dbReference type="RefSeq" id="WP_013421140.1">
    <property type="nucleotide sequence ID" value="NC_014664.1"/>
</dbReference>
<evidence type="ECO:0000256" key="2">
    <source>
        <dbReference type="ARBA" id="ARBA00009306"/>
    </source>
</evidence>
<evidence type="ECO:0000256" key="4">
    <source>
        <dbReference type="ARBA" id="ARBA00022475"/>
    </source>
</evidence>
<dbReference type="KEGG" id="rva:Rvan_3615"/>
<dbReference type="Pfam" id="PF00528">
    <property type="entry name" value="BPD_transp_1"/>
    <property type="match status" value="1"/>
</dbReference>
<dbReference type="PROSITE" id="PS50928">
    <property type="entry name" value="ABC_TM1"/>
    <property type="match status" value="1"/>
</dbReference>
<evidence type="ECO:0000259" key="10">
    <source>
        <dbReference type="PROSITE" id="PS50928"/>
    </source>
</evidence>
<evidence type="ECO:0000256" key="5">
    <source>
        <dbReference type="ARBA" id="ARBA00022692"/>
    </source>
</evidence>
<evidence type="ECO:0000256" key="9">
    <source>
        <dbReference type="RuleBase" id="RU363032"/>
    </source>
</evidence>
<dbReference type="FunFam" id="1.10.3720.10:FF:000003">
    <property type="entry name" value="Aliphatic sulfonate ABC transporter permease"/>
    <property type="match status" value="1"/>
</dbReference>
<gene>
    <name evidence="11" type="ordered locus">Rvan_3615</name>
</gene>
<dbReference type="HOGENOM" id="CLU_046113_1_3_5"/>
<comment type="similarity">
    <text evidence="2 9">Belongs to the binding-protein-dependent transport system permease family.</text>
</comment>
<dbReference type="Gene3D" id="1.10.3720.10">
    <property type="entry name" value="MetI-like"/>
    <property type="match status" value="1"/>
</dbReference>
<keyword evidence="5 9" id="KW-0812">Transmembrane</keyword>
<dbReference type="PANTHER" id="PTHR30151">
    <property type="entry name" value="ALKANE SULFONATE ABC TRANSPORTER-RELATED, MEMBRANE SUBUNIT"/>
    <property type="match status" value="1"/>
</dbReference>
<keyword evidence="7 9" id="KW-0472">Membrane</keyword>
<evidence type="ECO:0000313" key="12">
    <source>
        <dbReference type="Proteomes" id="UP000001399"/>
    </source>
</evidence>
<evidence type="ECO:0000256" key="6">
    <source>
        <dbReference type="ARBA" id="ARBA00022989"/>
    </source>
</evidence>
<keyword evidence="3 9" id="KW-0813">Transport</keyword>
<evidence type="ECO:0000256" key="3">
    <source>
        <dbReference type="ARBA" id="ARBA00022448"/>
    </source>
</evidence>
<dbReference type="STRING" id="648757.Rvan_3615"/>
<feature type="transmembrane region" description="Helical" evidence="9">
    <location>
        <begin position="37"/>
        <end position="53"/>
    </location>
</feature>
<comment type="function">
    <text evidence="8">Probably part of an ABC transporter complex. Probably responsible for the translocation of the substrate across the membrane.</text>
</comment>
<dbReference type="SUPFAM" id="SSF161098">
    <property type="entry name" value="MetI-like"/>
    <property type="match status" value="1"/>
</dbReference>
<name>E3I4W3_RHOVT</name>
<dbReference type="InterPro" id="IPR000515">
    <property type="entry name" value="MetI-like"/>
</dbReference>
<feature type="domain" description="ABC transmembrane type-1" evidence="10">
    <location>
        <begin position="90"/>
        <end position="270"/>
    </location>
</feature>
<dbReference type="PANTHER" id="PTHR30151:SF0">
    <property type="entry name" value="ABC TRANSPORTER PERMEASE PROTEIN MJ0413-RELATED"/>
    <property type="match status" value="1"/>
</dbReference>
<sequence>MTGLQYKIRGAVGLDGAALQLPKTTASRRTKRRKPPANLVYGLPLLFAVATLWELAPRLGLLNPIFFPAFSEVVSAWVDLIVNGSLLSDVWASLRRSATGFLLAVLVAVPLGLLMGSYRKFERLTDLFVQTLRNTPQYALLPLFVLTMGIGEASKIAITFYASMWMLLINTISGVKSVDPTLIKAARSMGANDFDLFRNVVLPASVPSITAGARLAVKASVVSVIGAEMLAAQSGVGHLIQNAQLMMQVPEMYAGILTLTVIGTTINYLLVWAEKKASGWKYGRETSAL</sequence>
<feature type="transmembrane region" description="Helical" evidence="9">
    <location>
        <begin position="98"/>
        <end position="118"/>
    </location>
</feature>
<keyword evidence="6 9" id="KW-1133">Transmembrane helix</keyword>
<evidence type="ECO:0000256" key="8">
    <source>
        <dbReference type="ARBA" id="ARBA00056719"/>
    </source>
</evidence>
<dbReference type="GO" id="GO:0005886">
    <property type="term" value="C:plasma membrane"/>
    <property type="evidence" value="ECO:0007669"/>
    <property type="project" value="UniProtKB-SubCell"/>
</dbReference>
<dbReference type="EMBL" id="CP002292">
    <property type="protein sequence ID" value="ADP72785.1"/>
    <property type="molecule type" value="Genomic_DNA"/>
</dbReference>
<accession>E3I4W3</accession>
<evidence type="ECO:0000313" key="11">
    <source>
        <dbReference type="EMBL" id="ADP72785.1"/>
    </source>
</evidence>
<keyword evidence="12" id="KW-1185">Reference proteome</keyword>
<evidence type="ECO:0000256" key="1">
    <source>
        <dbReference type="ARBA" id="ARBA00004651"/>
    </source>
</evidence>